<evidence type="ECO:0000256" key="5">
    <source>
        <dbReference type="ARBA" id="ARBA00022840"/>
    </source>
</evidence>
<dbReference type="Proteomes" id="UP000007880">
    <property type="component" value="Chromosome"/>
</dbReference>
<dbReference type="GO" id="GO:0005524">
    <property type="term" value="F:ATP binding"/>
    <property type="evidence" value="ECO:0007669"/>
    <property type="project" value="UniProtKB-KW"/>
</dbReference>
<dbReference type="InterPro" id="IPR003593">
    <property type="entry name" value="AAA+_ATPase"/>
</dbReference>
<dbReference type="GO" id="GO:0016887">
    <property type="term" value="F:ATP hydrolysis activity"/>
    <property type="evidence" value="ECO:0007669"/>
    <property type="project" value="InterPro"/>
</dbReference>
<sequence>MPASILEARNLVKKYGELVAVNDVSFAVEEGEIFGLLGPNGAGKSTTIAILSGLLPPTGGSATIAGLDVVRETAKVKQIIGVAPQELALYPTLTGRENVRFFGELYGLRGKALHERVEEVLGYVGMLERADDRVQTYSGGMKRRINLAAALVNRPRLLFLDEPTVGVDPQSRNHIFESVERLNREQGMSILYTTHYMEEAERLCHRVGIIDRGRLIALDAPKRLIESLGGGVIQLGLLTADEGVRSAVAALPAVRTASFLIPENADSSQADKAFSAGTQHKAILKIEALHTNEALLQVLHYCNEAKLQILSLDLLEPNLETVFLNLTGKSLRD</sequence>
<keyword evidence="4" id="KW-0547">Nucleotide-binding</keyword>
<dbReference type="Pfam" id="PF00005">
    <property type="entry name" value="ABC_tran"/>
    <property type="match status" value="1"/>
</dbReference>
<dbReference type="InterPro" id="IPR017871">
    <property type="entry name" value="ABC_transporter-like_CS"/>
</dbReference>
<organism evidence="10 11">
    <name type="scientific">Caldilinea aerophila (strain DSM 14535 / JCM 11387 / NBRC 104270 / STL-6-O1)</name>
    <dbReference type="NCBI Taxonomy" id="926550"/>
    <lineage>
        <taxon>Bacteria</taxon>
        <taxon>Bacillati</taxon>
        <taxon>Chloroflexota</taxon>
        <taxon>Caldilineae</taxon>
        <taxon>Caldilineales</taxon>
        <taxon>Caldilineaceae</taxon>
        <taxon>Caldilinea</taxon>
    </lineage>
</organism>
<dbReference type="PATRIC" id="fig|926550.5.peg.2311"/>
<dbReference type="InterPro" id="IPR027417">
    <property type="entry name" value="P-loop_NTPase"/>
</dbReference>
<evidence type="ECO:0000256" key="6">
    <source>
        <dbReference type="ARBA" id="ARBA00022967"/>
    </source>
</evidence>
<dbReference type="InterPro" id="IPR005894">
    <property type="entry name" value="DrrA"/>
</dbReference>
<dbReference type="GO" id="GO:0043215">
    <property type="term" value="P:daunorubicin transport"/>
    <property type="evidence" value="ECO:0007669"/>
    <property type="project" value="InterPro"/>
</dbReference>
<comment type="similarity">
    <text evidence="8">Belongs to the ABC transporter superfamily. Drug exporter-1 (DrugE1) (TC 3.A.1.105) family.</text>
</comment>
<dbReference type="GO" id="GO:0005886">
    <property type="term" value="C:plasma membrane"/>
    <property type="evidence" value="ECO:0007669"/>
    <property type="project" value="UniProtKB-SubCell"/>
</dbReference>
<keyword evidence="6" id="KW-1278">Translocase</keyword>
<dbReference type="EMBL" id="AP012337">
    <property type="protein sequence ID" value="BAM00134.1"/>
    <property type="molecule type" value="Genomic_DNA"/>
</dbReference>
<dbReference type="Gene3D" id="3.40.50.300">
    <property type="entry name" value="P-loop containing nucleotide triphosphate hydrolases"/>
    <property type="match status" value="1"/>
</dbReference>
<dbReference type="eggNOG" id="COG1131">
    <property type="taxonomic scope" value="Bacteria"/>
</dbReference>
<dbReference type="GO" id="GO:1900753">
    <property type="term" value="P:doxorubicin transport"/>
    <property type="evidence" value="ECO:0007669"/>
    <property type="project" value="InterPro"/>
</dbReference>
<dbReference type="SUPFAM" id="SSF52540">
    <property type="entry name" value="P-loop containing nucleoside triphosphate hydrolases"/>
    <property type="match status" value="1"/>
</dbReference>
<reference evidence="10 11" key="1">
    <citation type="submission" date="2012-02" db="EMBL/GenBank/DDBJ databases">
        <title>Complete genome sequence of Caldilinea aerophila DSM 14535 (= NBRC 102666).</title>
        <authorList>
            <person name="Oguchi A."/>
            <person name="Hosoyama A."/>
            <person name="Sekine M."/>
            <person name="Fukai R."/>
            <person name="Kato Y."/>
            <person name="Nakamura S."/>
            <person name="Hanada S."/>
            <person name="Yamazaki S."/>
            <person name="Fujita N."/>
        </authorList>
    </citation>
    <scope>NUCLEOTIDE SEQUENCE [LARGE SCALE GENOMIC DNA]</scope>
    <source>
        <strain evidence="11">DSM 14535 / JCM 11387 / NBRC 104270 / STL-6-O1</strain>
    </source>
</reference>
<keyword evidence="7" id="KW-0472">Membrane</keyword>
<evidence type="ECO:0000256" key="2">
    <source>
        <dbReference type="ARBA" id="ARBA00022448"/>
    </source>
</evidence>
<dbReference type="STRING" id="926550.CLDAP_20940"/>
<dbReference type="PANTHER" id="PTHR43582:SF2">
    <property type="entry name" value="LINEARMYCIN RESISTANCE ATP-BINDING PROTEIN LNRL"/>
    <property type="match status" value="1"/>
</dbReference>
<gene>
    <name evidence="10" type="ordered locus">CLDAP_20940</name>
</gene>
<dbReference type="SMART" id="SM00382">
    <property type="entry name" value="AAA"/>
    <property type="match status" value="1"/>
</dbReference>
<dbReference type="PROSITE" id="PS50893">
    <property type="entry name" value="ABC_TRANSPORTER_2"/>
    <property type="match status" value="1"/>
</dbReference>
<keyword evidence="5 10" id="KW-0067">ATP-binding</keyword>
<dbReference type="PANTHER" id="PTHR43582">
    <property type="entry name" value="LINEARMYCIN RESISTANCE ATP-BINDING PROTEIN LNRL"/>
    <property type="match status" value="1"/>
</dbReference>
<dbReference type="HOGENOM" id="CLU_000604_1_2_0"/>
<proteinExistence type="inferred from homology"/>
<name>I0I4E6_CALAS</name>
<evidence type="ECO:0000256" key="1">
    <source>
        <dbReference type="ARBA" id="ARBA00004413"/>
    </source>
</evidence>
<evidence type="ECO:0000259" key="9">
    <source>
        <dbReference type="PROSITE" id="PS50893"/>
    </source>
</evidence>
<evidence type="ECO:0000313" key="11">
    <source>
        <dbReference type="Proteomes" id="UP000007880"/>
    </source>
</evidence>
<evidence type="ECO:0000313" key="10">
    <source>
        <dbReference type="EMBL" id="BAM00134.1"/>
    </source>
</evidence>
<dbReference type="InterPro" id="IPR003439">
    <property type="entry name" value="ABC_transporter-like_ATP-bd"/>
</dbReference>
<dbReference type="KEGG" id="cap:CLDAP_20940"/>
<protein>
    <submittedName>
        <fullName evidence="10">Putative ABC transporter ATP-binding protein</fullName>
    </submittedName>
</protein>
<keyword evidence="11" id="KW-1185">Reference proteome</keyword>
<keyword evidence="2" id="KW-0813">Transport</keyword>
<dbReference type="AlphaFoldDB" id="I0I4E6"/>
<keyword evidence="3" id="KW-1003">Cell membrane</keyword>
<evidence type="ECO:0000256" key="3">
    <source>
        <dbReference type="ARBA" id="ARBA00022475"/>
    </source>
</evidence>
<evidence type="ECO:0000256" key="7">
    <source>
        <dbReference type="ARBA" id="ARBA00023136"/>
    </source>
</evidence>
<evidence type="ECO:0000256" key="4">
    <source>
        <dbReference type="ARBA" id="ARBA00022741"/>
    </source>
</evidence>
<feature type="domain" description="ABC transporter" evidence="9">
    <location>
        <begin position="6"/>
        <end position="237"/>
    </location>
</feature>
<dbReference type="PROSITE" id="PS00211">
    <property type="entry name" value="ABC_TRANSPORTER_1"/>
    <property type="match status" value="1"/>
</dbReference>
<dbReference type="FunFam" id="3.40.50.300:FF:000589">
    <property type="entry name" value="ABC transporter, ATP-binding subunit"/>
    <property type="match status" value="1"/>
</dbReference>
<evidence type="ECO:0000256" key="8">
    <source>
        <dbReference type="ARBA" id="ARBA00049985"/>
    </source>
</evidence>
<comment type="subcellular location">
    <subcellularLocation>
        <location evidence="1">Cell membrane</location>
        <topology evidence="1">Peripheral membrane protein</topology>
        <orientation evidence="1">Cytoplasmic side</orientation>
    </subcellularLocation>
</comment>
<accession>I0I4E6</accession>
<dbReference type="NCBIfam" id="TIGR01188">
    <property type="entry name" value="drrA"/>
    <property type="match status" value="1"/>
</dbReference>